<dbReference type="InterPro" id="IPR018060">
    <property type="entry name" value="HTH_AraC"/>
</dbReference>
<name>A0ABY9RF49_9BURK</name>
<organism evidence="4 5">
    <name type="scientific">Undibacterium cyanobacteriorum</name>
    <dbReference type="NCBI Taxonomy" id="3073561"/>
    <lineage>
        <taxon>Bacteria</taxon>
        <taxon>Pseudomonadati</taxon>
        <taxon>Pseudomonadota</taxon>
        <taxon>Betaproteobacteria</taxon>
        <taxon>Burkholderiales</taxon>
        <taxon>Oxalobacteraceae</taxon>
        <taxon>Undibacterium</taxon>
    </lineage>
</organism>
<dbReference type="PANTHER" id="PTHR43130">
    <property type="entry name" value="ARAC-FAMILY TRANSCRIPTIONAL REGULATOR"/>
    <property type="match status" value="1"/>
</dbReference>
<reference evidence="4" key="1">
    <citation type="submission" date="2023-09" db="EMBL/GenBank/DDBJ databases">
        <title>Undibacterium sp. 20NA77.5 isolated from freshwater.</title>
        <authorList>
            <person name="Le V."/>
            <person name="Ko S.-R."/>
            <person name="Ahn C.-Y."/>
            <person name="Oh H.-M."/>
        </authorList>
    </citation>
    <scope>NUCLEOTIDE SEQUENCE</scope>
    <source>
        <strain evidence="4">20NA77.5</strain>
    </source>
</reference>
<dbReference type="Gene3D" id="1.10.10.60">
    <property type="entry name" value="Homeodomain-like"/>
    <property type="match status" value="2"/>
</dbReference>
<dbReference type="InterPro" id="IPR009057">
    <property type="entry name" value="Homeodomain-like_sf"/>
</dbReference>
<dbReference type="RefSeq" id="WP_309480774.1">
    <property type="nucleotide sequence ID" value="NZ_CP133720.1"/>
</dbReference>
<dbReference type="PANTHER" id="PTHR43130:SF3">
    <property type="entry name" value="HTH-TYPE TRANSCRIPTIONAL REGULATOR RV1931C"/>
    <property type="match status" value="1"/>
</dbReference>
<sequence>MKPQIIYFLLLPDLLLVDLAGPADAFLFANRISKKKLFELRYICAQPELESSLGLTLTSTLPLPSNIESDAWIVIPGTLCQTFDPTSSAARTSIQWLREQKHVNKLICICAGALIAAHAGHLQHKHATTHHSHLAELKAIDPSIQVDQHRIFVEDGALATSAGVTAGIDLCLHLISACHTPSLAVEVAQAMLIYFRRGSNDPQLSPWLMYRNHMHTAVHRAQDLLSRDPAYPWHLEELASKLGTSSRHLSRLFKEHTSISVIDYLNQLRVQLADQFLANTSWSIERVAEAAGFGSTRQFRRVWQAKHQTSPSRFQRNLVQHDDKH</sequence>
<feature type="domain" description="HTH araC/xylS-type" evidence="3">
    <location>
        <begin position="219"/>
        <end position="317"/>
    </location>
</feature>
<dbReference type="Gene3D" id="3.40.50.880">
    <property type="match status" value="1"/>
</dbReference>
<dbReference type="PROSITE" id="PS01124">
    <property type="entry name" value="HTH_ARAC_FAMILY_2"/>
    <property type="match status" value="1"/>
</dbReference>
<dbReference type="EMBL" id="CP133720">
    <property type="protein sequence ID" value="WMW79275.1"/>
    <property type="molecule type" value="Genomic_DNA"/>
</dbReference>
<keyword evidence="2" id="KW-0804">Transcription</keyword>
<keyword evidence="1" id="KW-0805">Transcription regulation</keyword>
<evidence type="ECO:0000256" key="2">
    <source>
        <dbReference type="ARBA" id="ARBA00023163"/>
    </source>
</evidence>
<dbReference type="Pfam" id="PF12833">
    <property type="entry name" value="HTH_18"/>
    <property type="match status" value="1"/>
</dbReference>
<dbReference type="SUPFAM" id="SSF46689">
    <property type="entry name" value="Homeodomain-like"/>
    <property type="match status" value="2"/>
</dbReference>
<evidence type="ECO:0000313" key="5">
    <source>
        <dbReference type="Proteomes" id="UP001181355"/>
    </source>
</evidence>
<accession>A0ABY9RF49</accession>
<evidence type="ECO:0000256" key="1">
    <source>
        <dbReference type="ARBA" id="ARBA00023015"/>
    </source>
</evidence>
<dbReference type="Pfam" id="PF01965">
    <property type="entry name" value="DJ-1_PfpI"/>
    <property type="match status" value="1"/>
</dbReference>
<gene>
    <name evidence="4" type="ORF">RF679_11510</name>
</gene>
<keyword evidence="5" id="KW-1185">Reference proteome</keyword>
<evidence type="ECO:0000313" key="4">
    <source>
        <dbReference type="EMBL" id="WMW79275.1"/>
    </source>
</evidence>
<protein>
    <submittedName>
        <fullName evidence="4">Helix-turn-helix domain-containing protein</fullName>
    </submittedName>
</protein>
<evidence type="ECO:0000259" key="3">
    <source>
        <dbReference type="PROSITE" id="PS01124"/>
    </source>
</evidence>
<proteinExistence type="predicted"/>
<dbReference type="SUPFAM" id="SSF52317">
    <property type="entry name" value="Class I glutamine amidotransferase-like"/>
    <property type="match status" value="1"/>
</dbReference>
<dbReference type="Proteomes" id="UP001181355">
    <property type="component" value="Chromosome"/>
</dbReference>
<dbReference type="SMART" id="SM00342">
    <property type="entry name" value="HTH_ARAC"/>
    <property type="match status" value="1"/>
</dbReference>
<dbReference type="InterPro" id="IPR052158">
    <property type="entry name" value="INH-QAR"/>
</dbReference>
<dbReference type="InterPro" id="IPR029062">
    <property type="entry name" value="Class_I_gatase-like"/>
</dbReference>
<dbReference type="InterPro" id="IPR002818">
    <property type="entry name" value="DJ-1/PfpI"/>
</dbReference>